<evidence type="ECO:0000259" key="3">
    <source>
        <dbReference type="Pfam" id="PF20695"/>
    </source>
</evidence>
<dbReference type="PANTHER" id="PTHR30108:SF17">
    <property type="entry name" value="FERULIC ACID DECARBOXYLASE 1"/>
    <property type="match status" value="1"/>
</dbReference>
<dbReference type="NCBIfam" id="TIGR00148">
    <property type="entry name" value="UbiD family decarboxylase"/>
    <property type="match status" value="1"/>
</dbReference>
<feature type="domain" description="3-octaprenyl-4-hydroxybenzoate carboxy-lyase-like C-terminal" evidence="4">
    <location>
        <begin position="322"/>
        <end position="445"/>
    </location>
</feature>
<evidence type="ECO:0000256" key="1">
    <source>
        <dbReference type="ARBA" id="ARBA00010021"/>
    </source>
</evidence>
<accession>A0A811TB11</accession>
<keyword evidence="5" id="KW-0456">Lyase</keyword>
<dbReference type="GO" id="GO:0006744">
    <property type="term" value="P:ubiquinone biosynthetic process"/>
    <property type="evidence" value="ECO:0007669"/>
    <property type="project" value="TreeGrafter"/>
</dbReference>
<evidence type="ECO:0000313" key="6">
    <source>
        <dbReference type="Proteomes" id="UP000639006"/>
    </source>
</evidence>
<proteinExistence type="inferred from homology"/>
<dbReference type="AlphaFoldDB" id="A0A811TB11"/>
<dbReference type="Gene3D" id="3.40.1670.10">
    <property type="entry name" value="UbiD C-terminal domain-like"/>
    <property type="match status" value="1"/>
</dbReference>
<dbReference type="InterPro" id="IPR048304">
    <property type="entry name" value="UbiD_Rift_dom"/>
</dbReference>
<dbReference type="FunFam" id="3.40.1670.10:FF:000002">
    <property type="entry name" value="Menaquinone biosynthesis decarboxylase"/>
    <property type="match status" value="1"/>
</dbReference>
<dbReference type="InterPro" id="IPR002830">
    <property type="entry name" value="UbiD"/>
</dbReference>
<comment type="caution">
    <text evidence="5">The sequence shown here is derived from an EMBL/GenBank/DDBJ whole genome shotgun (WGS) entry which is preliminary data.</text>
</comment>
<evidence type="ECO:0000259" key="4">
    <source>
        <dbReference type="Pfam" id="PF20696"/>
    </source>
</evidence>
<dbReference type="PANTHER" id="PTHR30108">
    <property type="entry name" value="3-OCTAPRENYL-4-HYDROXYBENZOATE CARBOXY-LYASE-RELATED"/>
    <property type="match status" value="1"/>
</dbReference>
<reference evidence="5" key="1">
    <citation type="submission" date="2020-10" db="EMBL/GenBank/DDBJ databases">
        <authorList>
            <person name="Hahn C.J."/>
            <person name="Laso-Perez R."/>
            <person name="Vulcano F."/>
            <person name="Vaziourakis K.-M."/>
            <person name="Stokke R."/>
            <person name="Steen I.H."/>
            <person name="Teske A."/>
            <person name="Boetius A."/>
            <person name="Liebeke M."/>
            <person name="Amann R."/>
            <person name="Knittel K."/>
        </authorList>
    </citation>
    <scope>NUCLEOTIDE SEQUENCE</scope>
    <source>
        <strain evidence="5">Gfbio:e3339647-f889-4370-9287-4fb5cb688e4c:AG392M11_GoMArc1</strain>
    </source>
</reference>
<dbReference type="InterPro" id="IPR022390">
    <property type="entry name" value="HBDC"/>
</dbReference>
<name>A0A811TB11_9EURY</name>
<dbReference type="GO" id="GO:0008694">
    <property type="term" value="F:4-hydroxy-3-polyprenylbenzoate decarboxylase activity"/>
    <property type="evidence" value="ECO:0007669"/>
    <property type="project" value="UniProtKB-EC"/>
</dbReference>
<organism evidence="5 6">
    <name type="scientific">Candidatus Argoarchaeum ethanivorans</name>
    <dbReference type="NCBI Taxonomy" id="2608793"/>
    <lineage>
        <taxon>Archaea</taxon>
        <taxon>Methanobacteriati</taxon>
        <taxon>Methanobacteriota</taxon>
        <taxon>Stenosarchaea group</taxon>
        <taxon>Methanomicrobia</taxon>
        <taxon>Methanosarcinales</taxon>
        <taxon>Methanosarcinales incertae sedis</taxon>
        <taxon>GOM Arc I cluster</taxon>
        <taxon>Candidatus Argoarchaeum</taxon>
    </lineage>
</organism>
<dbReference type="EC" id="4.1.1.98" evidence="5"/>
<feature type="domain" description="3-octaprenyl-4-hydroxybenzoate carboxy-lyase-like N-terminal" evidence="3">
    <location>
        <begin position="12"/>
        <end position="85"/>
    </location>
</feature>
<dbReference type="SUPFAM" id="SSF143968">
    <property type="entry name" value="UbiD C-terminal domain-like"/>
    <property type="match status" value="1"/>
</dbReference>
<gene>
    <name evidence="5" type="primary">ubiD</name>
    <name evidence="5" type="ORF">DIAAKJNI_00412</name>
</gene>
<evidence type="ECO:0000259" key="2">
    <source>
        <dbReference type="Pfam" id="PF01977"/>
    </source>
</evidence>
<dbReference type="NCBIfam" id="TIGR03701">
    <property type="entry name" value="mena_SCO4490"/>
    <property type="match status" value="1"/>
</dbReference>
<dbReference type="SUPFAM" id="SSF50475">
    <property type="entry name" value="FMN-binding split barrel"/>
    <property type="match status" value="1"/>
</dbReference>
<dbReference type="Gene3D" id="1.20.5.570">
    <property type="entry name" value="Single helix bin"/>
    <property type="match status" value="1"/>
</dbReference>
<dbReference type="InterPro" id="IPR049381">
    <property type="entry name" value="UbiD-like_C"/>
</dbReference>
<dbReference type="GO" id="GO:0005829">
    <property type="term" value="C:cytosol"/>
    <property type="evidence" value="ECO:0007669"/>
    <property type="project" value="TreeGrafter"/>
</dbReference>
<dbReference type="Pfam" id="PF20695">
    <property type="entry name" value="UbiD_N"/>
    <property type="match status" value="1"/>
</dbReference>
<evidence type="ECO:0000313" key="5">
    <source>
        <dbReference type="EMBL" id="CAD6492900.1"/>
    </source>
</evidence>
<dbReference type="Pfam" id="PF20696">
    <property type="entry name" value="UbiD_C"/>
    <property type="match status" value="1"/>
</dbReference>
<dbReference type="InterPro" id="IPR049383">
    <property type="entry name" value="UbiD-like_N"/>
</dbReference>
<dbReference type="Pfam" id="PF01977">
    <property type="entry name" value="UbiD"/>
    <property type="match status" value="1"/>
</dbReference>
<protein>
    <submittedName>
        <fullName evidence="5">3-octaprenyl-4-hydroxybenzoate carboxy-lyase</fullName>
        <ecNumber evidence="5">4.1.1.98</ecNumber>
    </submittedName>
</protein>
<dbReference type="EMBL" id="CAJHIQ010000021">
    <property type="protein sequence ID" value="CAD6492900.1"/>
    <property type="molecule type" value="Genomic_DNA"/>
</dbReference>
<dbReference type="Proteomes" id="UP000639006">
    <property type="component" value="Unassembled WGS sequence"/>
</dbReference>
<feature type="domain" description="3-octaprenyl-4-hydroxybenzoate carboxy-lyase-like Rift-related" evidence="2">
    <location>
        <begin position="118"/>
        <end position="316"/>
    </location>
</feature>
<comment type="similarity">
    <text evidence="1">Belongs to the UbiD family.</text>
</comment>
<sequence>MAYNDLHEFMILLEEHGLLKRVATEVDPNLEVTEILDRLMKNNGPAVLFENVKGSDIPILSNVFGSIERMSLALRVEKLDDIADRIESLIKIEAPRSLWEGIKMLSQLKELSAFLPKRVKTGPCKDVILGGDEVNLDKFPILTCWPKDGGPFITLPLVFTKNPHTGKQNVGMYRLQKFDSRTTGMHWQIHKHGARDYQDVEKDEKLEVAVAIGADPAAVYATTAPLPDGVDEMAFAGFLRNKSVKLVKCETVDLYVPAAAEIILEGYVAHGELSIEGAFGDHTGYYSLEDKYPVFHITCITHRKNPVYHATIVGRPPMEDAYLGKATERIFLPLLKMQLPEIVDMNLPVEGVFHNLAIVSIKKRYPAQAKKVMLALWGLGQMMFTKTIIVVDQDINVHNLKEVLWATTTRIDPARDVMIIPNTPTDTLDHASAMPNIGSKMGIDATIKGKDEGFNREWPDVVSMREDIKKLVDEKWTDYGF</sequence>